<feature type="domain" description="Beta-galactosidase C-terminal" evidence="11">
    <location>
        <begin position="630"/>
        <end position="675"/>
    </location>
</feature>
<dbReference type="Proteomes" id="UP000826651">
    <property type="component" value="Unassembled WGS sequence"/>
</dbReference>
<dbReference type="SUPFAM" id="SSF52317">
    <property type="entry name" value="Class I glutamine amidotransferase-like"/>
    <property type="match status" value="1"/>
</dbReference>
<proteinExistence type="inferred from homology"/>
<comment type="caution">
    <text evidence="12">The sequence shown here is derived from an EMBL/GenBank/DDBJ whole genome shotgun (WGS) entry which is preliminary data.</text>
</comment>
<dbReference type="EMBL" id="JAGSHT010000011">
    <property type="protein sequence ID" value="MBZ2196774.1"/>
    <property type="molecule type" value="Genomic_DNA"/>
</dbReference>
<evidence type="ECO:0000256" key="4">
    <source>
        <dbReference type="ARBA" id="ARBA00022723"/>
    </source>
</evidence>
<protein>
    <recommendedName>
        <fullName evidence="3 8">Beta-galactosidase</fullName>
        <shortName evidence="8">Beta-gal</shortName>
        <ecNumber evidence="3 8">3.2.1.23</ecNumber>
    </recommendedName>
</protein>
<keyword evidence="4" id="KW-0479">Metal-binding</keyword>
<dbReference type="Gene3D" id="3.20.20.80">
    <property type="entry name" value="Glycosidases"/>
    <property type="match status" value="1"/>
</dbReference>
<name>A0ABS7S8V4_9MICO</name>
<keyword evidence="5 8" id="KW-0378">Hydrolase</keyword>
<dbReference type="RefSeq" id="WP_223405971.1">
    <property type="nucleotide sequence ID" value="NZ_JAGSHT010000011.1"/>
</dbReference>
<evidence type="ECO:0000259" key="11">
    <source>
        <dbReference type="Pfam" id="PF08533"/>
    </source>
</evidence>
<feature type="domain" description="Beta-galactosidase trimerisation" evidence="10">
    <location>
        <begin position="399"/>
        <end position="606"/>
    </location>
</feature>
<evidence type="ECO:0000256" key="1">
    <source>
        <dbReference type="ARBA" id="ARBA00001412"/>
    </source>
</evidence>
<gene>
    <name evidence="12" type="ORF">KCQ71_11460</name>
</gene>
<dbReference type="InterPro" id="IPR013738">
    <property type="entry name" value="Beta_galactosidase_Trimer"/>
</dbReference>
<evidence type="ECO:0000256" key="5">
    <source>
        <dbReference type="ARBA" id="ARBA00022801"/>
    </source>
</evidence>
<keyword evidence="6" id="KW-0862">Zinc</keyword>
<dbReference type="InterPro" id="IPR017853">
    <property type="entry name" value="GH"/>
</dbReference>
<dbReference type="Gene3D" id="2.60.40.1180">
    <property type="entry name" value="Golgi alpha-mannosidase II"/>
    <property type="match status" value="1"/>
</dbReference>
<keyword evidence="13" id="KW-1185">Reference proteome</keyword>
<evidence type="ECO:0000256" key="6">
    <source>
        <dbReference type="ARBA" id="ARBA00022833"/>
    </source>
</evidence>
<evidence type="ECO:0000256" key="8">
    <source>
        <dbReference type="PIRNR" id="PIRNR001084"/>
    </source>
</evidence>
<comment type="similarity">
    <text evidence="2 8">Belongs to the glycosyl hydrolase 42 family.</text>
</comment>
<dbReference type="Pfam" id="PF08532">
    <property type="entry name" value="Glyco_hydro_42M"/>
    <property type="match status" value="1"/>
</dbReference>
<evidence type="ECO:0000256" key="3">
    <source>
        <dbReference type="ARBA" id="ARBA00012756"/>
    </source>
</evidence>
<sequence length="681" mass="75819">MRAQSTTPAGFHIGASYYPEHWPEARWKRDLGAMAGLGFTTVRMLEFAWSRLEPSPQEYRFDWVDRAADMCAAFGLAMMLGTPTAAPPVWLTSAYPDILPVGPDGLRRQPGGRRHYCLHNPRYREAARGVVERLADHLAPRTDIVAWQVDNEVGAYRSTFCYCDQCEAAFRVWLRSRYEDVETLNELWGNVFWSQEVRAWEEVQIPRPAMNGWTGSNKSALLDFWRFSSDALADFVGEQADALRVRFPQVPVTTNWTSLSSAAFDREVMAQRLDFTSWDNYELDLYGAAFNHDVVRGAKRAPQATWIAEQRCAPPDNRQHVPLLRDGEVTSMTLHNIACGSDATIYFRLEQALFGAENAHGGILDRSGGADTRIYRELAASVPRLRQIGDAVAGSQVRARVAIVHDADSSATVTGPFPHLVKKRSQLVRHLDHLVRPYHRALQRLGVDVDVIPPTRDLGAYDVVILAGQVIATPEVVAPLRDYVAAGGHLVATPFTAHVDSNANLLEATVPAGLADIFGLVVPEQDFLADGETIALTRGLRGMLCCDLLRLEGATARHEYLDTWYSETVAISSHTYGRGNASYVGTVLDDRSTRTLLAEILTEAGVQWLDLPQDVHVRRRFRRTSGPDQVQEYLFVVNAGDTEQTVTIEGSYRDLETGDMQDQPLRVRARDAVVLCRDGSG</sequence>
<dbReference type="CDD" id="cd03143">
    <property type="entry name" value="A4_beta-galactosidase_middle_domain"/>
    <property type="match status" value="1"/>
</dbReference>
<dbReference type="InterPro" id="IPR013739">
    <property type="entry name" value="Beta_galactosidase_C"/>
</dbReference>
<evidence type="ECO:0000256" key="7">
    <source>
        <dbReference type="ARBA" id="ARBA00023295"/>
    </source>
</evidence>
<dbReference type="SUPFAM" id="SSF51445">
    <property type="entry name" value="(Trans)glycosidases"/>
    <property type="match status" value="1"/>
</dbReference>
<dbReference type="InterPro" id="IPR013780">
    <property type="entry name" value="Glyco_hydro_b"/>
</dbReference>
<feature type="domain" description="Glycoside hydrolase family 42 N-terminal" evidence="9">
    <location>
        <begin position="17"/>
        <end position="386"/>
    </location>
</feature>
<dbReference type="PIRSF" id="PIRSF001084">
    <property type="entry name" value="B-galactosidase"/>
    <property type="match status" value="1"/>
</dbReference>
<organism evidence="12 13">
    <name type="scientific">Occultella gossypii</name>
    <dbReference type="NCBI Taxonomy" id="2800820"/>
    <lineage>
        <taxon>Bacteria</taxon>
        <taxon>Bacillati</taxon>
        <taxon>Actinomycetota</taxon>
        <taxon>Actinomycetes</taxon>
        <taxon>Micrococcales</taxon>
        <taxon>Ruaniaceae</taxon>
        <taxon>Occultella</taxon>
    </lineage>
</organism>
<dbReference type="PANTHER" id="PTHR36447:SF2">
    <property type="entry name" value="BETA-GALACTOSIDASE YESZ"/>
    <property type="match status" value="1"/>
</dbReference>
<dbReference type="Pfam" id="PF08533">
    <property type="entry name" value="Glyco_hydro_42C"/>
    <property type="match status" value="1"/>
</dbReference>
<reference evidence="12 13" key="1">
    <citation type="submission" date="2021-04" db="EMBL/GenBank/DDBJ databases">
        <title>Ruania sp. nov., isolated from sandy soil of mangrove forest.</title>
        <authorList>
            <person name="Ge X."/>
            <person name="Huang R."/>
            <person name="Liu W."/>
        </authorList>
    </citation>
    <scope>NUCLEOTIDE SEQUENCE [LARGE SCALE GENOMIC DNA]</scope>
    <source>
        <strain evidence="12 13">N2-46</strain>
    </source>
</reference>
<dbReference type="EC" id="3.2.1.23" evidence="3 8"/>
<evidence type="ECO:0000259" key="10">
    <source>
        <dbReference type="Pfam" id="PF08532"/>
    </source>
</evidence>
<dbReference type="InterPro" id="IPR029062">
    <property type="entry name" value="Class_I_gatase-like"/>
</dbReference>
<dbReference type="InterPro" id="IPR003476">
    <property type="entry name" value="Glyco_hydro_42"/>
</dbReference>
<evidence type="ECO:0000313" key="12">
    <source>
        <dbReference type="EMBL" id="MBZ2196774.1"/>
    </source>
</evidence>
<dbReference type="InterPro" id="IPR013529">
    <property type="entry name" value="Glyco_hydro_42_N"/>
</dbReference>
<dbReference type="PANTHER" id="PTHR36447">
    <property type="entry name" value="BETA-GALACTOSIDASE GANA"/>
    <property type="match status" value="1"/>
</dbReference>
<evidence type="ECO:0000259" key="9">
    <source>
        <dbReference type="Pfam" id="PF02449"/>
    </source>
</evidence>
<evidence type="ECO:0000256" key="2">
    <source>
        <dbReference type="ARBA" id="ARBA00005940"/>
    </source>
</evidence>
<keyword evidence="7 8" id="KW-0326">Glycosidase</keyword>
<dbReference type="Pfam" id="PF02449">
    <property type="entry name" value="Glyco_hydro_42"/>
    <property type="match status" value="1"/>
</dbReference>
<evidence type="ECO:0000313" key="13">
    <source>
        <dbReference type="Proteomes" id="UP000826651"/>
    </source>
</evidence>
<dbReference type="Gene3D" id="3.40.50.880">
    <property type="match status" value="1"/>
</dbReference>
<accession>A0ABS7S8V4</accession>
<comment type="catalytic activity">
    <reaction evidence="1 8">
        <text>Hydrolysis of terminal non-reducing beta-D-galactose residues in beta-D-galactosides.</text>
        <dbReference type="EC" id="3.2.1.23"/>
    </reaction>
</comment>